<dbReference type="GO" id="GO:0030134">
    <property type="term" value="C:COPII-coated ER to Golgi transport vesicle"/>
    <property type="evidence" value="ECO:0007669"/>
    <property type="project" value="TreeGrafter"/>
</dbReference>
<dbReference type="GO" id="GO:0006890">
    <property type="term" value="P:retrograde vesicle-mediated transport, Golgi to endoplasmic reticulum"/>
    <property type="evidence" value="ECO:0007669"/>
    <property type="project" value="TreeGrafter"/>
</dbReference>
<dbReference type="EMBL" id="PUHR01000033">
    <property type="protein sequence ID" value="KAG0669783.1"/>
    <property type="molecule type" value="Genomic_DNA"/>
</dbReference>
<evidence type="ECO:0000256" key="5">
    <source>
        <dbReference type="ARBA" id="ARBA00023136"/>
    </source>
</evidence>
<dbReference type="PANTHER" id="PTHR10984">
    <property type="entry name" value="ENDOPLASMIC RETICULUM-GOLGI INTERMEDIATE COMPARTMENT PROTEIN"/>
    <property type="match status" value="1"/>
</dbReference>
<protein>
    <recommendedName>
        <fullName evidence="6">Endoplasmic reticulum-Golgi intermediate compartment protein</fullName>
    </recommendedName>
</protein>
<evidence type="ECO:0000256" key="1">
    <source>
        <dbReference type="ARBA" id="ARBA00004141"/>
    </source>
</evidence>
<evidence type="ECO:0000313" key="11">
    <source>
        <dbReference type="Proteomes" id="UP000750334"/>
    </source>
</evidence>
<dbReference type="OrthoDB" id="270930at2759"/>
<dbReference type="InterPro" id="IPR045888">
    <property type="entry name" value="Erv"/>
</dbReference>
<keyword evidence="4 6" id="KW-1133">Transmembrane helix</keyword>
<dbReference type="PROSITE" id="PS51257">
    <property type="entry name" value="PROKAR_LIPOPROTEIN"/>
    <property type="match status" value="1"/>
</dbReference>
<keyword evidence="6" id="KW-0333">Golgi apparatus</keyword>
<dbReference type="GO" id="GO:0005789">
    <property type="term" value="C:endoplasmic reticulum membrane"/>
    <property type="evidence" value="ECO:0007669"/>
    <property type="project" value="UniProtKB-SubCell"/>
</dbReference>
<comment type="caution">
    <text evidence="10">The sequence shown here is derived from an EMBL/GenBank/DDBJ whole genome shotgun (WGS) entry which is preliminary data.</text>
</comment>
<evidence type="ECO:0000313" key="10">
    <source>
        <dbReference type="EMBL" id="KAG0669783.1"/>
    </source>
</evidence>
<feature type="region of interest" description="Disordered" evidence="7">
    <location>
        <begin position="281"/>
        <end position="301"/>
    </location>
</feature>
<keyword evidence="5 6" id="KW-0472">Membrane</keyword>
<dbReference type="AlphaFoldDB" id="A0A9P6WD65"/>
<evidence type="ECO:0000259" key="9">
    <source>
        <dbReference type="Pfam" id="PF13850"/>
    </source>
</evidence>
<dbReference type="GO" id="GO:0000139">
    <property type="term" value="C:Golgi membrane"/>
    <property type="evidence" value="ECO:0007669"/>
    <property type="project" value="UniProtKB-SubCell"/>
</dbReference>
<keyword evidence="3 6" id="KW-0812">Transmembrane</keyword>
<proteinExistence type="inferred from homology"/>
<keyword evidence="6" id="KW-0256">Endoplasmic reticulum</keyword>
<comment type="function">
    <text evidence="6">Plays a role in transport between endoplasmic reticulum and Golgi.</text>
</comment>
<reference evidence="10 11" key="1">
    <citation type="submission" date="2020-11" db="EMBL/GenBank/DDBJ databases">
        <title>Kefir isolates.</title>
        <authorList>
            <person name="Marcisauskas S."/>
            <person name="Kim Y."/>
            <person name="Blasche S."/>
        </authorList>
    </citation>
    <scope>NUCLEOTIDE SEQUENCE [LARGE SCALE GENOMIC DNA]</scope>
    <source>
        <strain evidence="10 11">OG2</strain>
    </source>
</reference>
<feature type="domain" description="Endoplasmic reticulum vesicle transporter C-terminal" evidence="8">
    <location>
        <begin position="145"/>
        <end position="417"/>
    </location>
</feature>
<dbReference type="GO" id="GO:0033116">
    <property type="term" value="C:endoplasmic reticulum-Golgi intermediate compartment membrane"/>
    <property type="evidence" value="ECO:0007669"/>
    <property type="project" value="UniProtKB-SubCell"/>
</dbReference>
<evidence type="ECO:0000256" key="7">
    <source>
        <dbReference type="SAM" id="MobiDB-lite"/>
    </source>
</evidence>
<dbReference type="PANTHER" id="PTHR10984:SF25">
    <property type="entry name" value="ENDOPLASMIC RETICULUM-GOLGI INTERMEDIATE COMPARTMENT PROTEIN 3"/>
    <property type="match status" value="1"/>
</dbReference>
<dbReference type="InterPro" id="IPR039542">
    <property type="entry name" value="Erv_N"/>
</dbReference>
<dbReference type="InterPro" id="IPR012936">
    <property type="entry name" value="Erv_C"/>
</dbReference>
<keyword evidence="6" id="KW-0931">ER-Golgi transport</keyword>
<name>A0A9P6WD65_MAUEX</name>
<dbReference type="GO" id="GO:0006888">
    <property type="term" value="P:endoplasmic reticulum to Golgi vesicle-mediated transport"/>
    <property type="evidence" value="ECO:0007669"/>
    <property type="project" value="UniProtKB-UniRule"/>
</dbReference>
<keyword evidence="11" id="KW-1185">Reference proteome</keyword>
<evidence type="ECO:0000256" key="6">
    <source>
        <dbReference type="RuleBase" id="RU369013"/>
    </source>
</evidence>
<keyword evidence="6" id="KW-0813">Transport</keyword>
<dbReference type="Pfam" id="PF13850">
    <property type="entry name" value="ERGIC_N"/>
    <property type="match status" value="1"/>
</dbReference>
<accession>A0A9P6WD65</accession>
<dbReference type="Proteomes" id="UP000750334">
    <property type="component" value="Unassembled WGS sequence"/>
</dbReference>
<evidence type="ECO:0000256" key="3">
    <source>
        <dbReference type="ARBA" id="ARBA00022692"/>
    </source>
</evidence>
<comment type="caution">
    <text evidence="6">Lacks conserved residue(s) required for the propagation of feature annotation.</text>
</comment>
<sequence>MSTRRSRFLLFDVFSKTEEDVRVRTNAGGIITLGCVLVTLILLYREWVQLTEVITRPQLFVDRDSDAKLALNFDITFPQVSCDILTLDIVDESGELQLDLMDSGFTKTRCDTNGKELSTEDYEMGTDFKPDTKNINRGVDYCGSCYGSKDQTHNDGPKEDRVCCQTCDDVHQSYLDAGWAFHDGANIDQCEQEGYVKHMNEHLAEGCRVRGSALLSRIRGNIHFAPGKSFISSKANKKTASHNHDTSLYSAHKELNFNHVINHLSFGKPVDKTHEKLKRKDDDYDNGNHYNNDNEISTNPLDGGEVNPDRNDAHFLQFSYFAKIVPTRYEYLNDKYPALETAQFSATFHSRPTRGGSDEDHPTTLHAPGGTPGVYIFYEMSALKVINREQHAQTWSGFLLNCITTIGGVLAVGTVSDKIFYKAQKSIWGKKSQ</sequence>
<evidence type="ECO:0000256" key="2">
    <source>
        <dbReference type="ARBA" id="ARBA00005648"/>
    </source>
</evidence>
<evidence type="ECO:0000259" key="8">
    <source>
        <dbReference type="Pfam" id="PF07970"/>
    </source>
</evidence>
<evidence type="ECO:0000256" key="4">
    <source>
        <dbReference type="ARBA" id="ARBA00022989"/>
    </source>
</evidence>
<dbReference type="Pfam" id="PF07970">
    <property type="entry name" value="COPIIcoated_ERV"/>
    <property type="match status" value="1"/>
</dbReference>
<comment type="similarity">
    <text evidence="2 6">Belongs to the ERGIC family.</text>
</comment>
<comment type="subcellular location">
    <subcellularLocation>
        <location evidence="6">Endoplasmic reticulum membrane</location>
        <topology evidence="6">Multi-pass membrane protein</topology>
    </subcellularLocation>
    <subcellularLocation>
        <location evidence="6">Endoplasmic reticulum-Golgi intermediate compartment membrane</location>
        <topology evidence="6">Multi-pass membrane protein</topology>
    </subcellularLocation>
    <subcellularLocation>
        <location evidence="6">Golgi apparatus membrane</location>
        <topology evidence="6">Multi-pass membrane protein</topology>
    </subcellularLocation>
    <subcellularLocation>
        <location evidence="1">Membrane</location>
        <topology evidence="1">Multi-pass membrane protein</topology>
    </subcellularLocation>
</comment>
<gene>
    <name evidence="10" type="ORF">C6P45_003303</name>
</gene>
<feature type="domain" description="Endoplasmic reticulum vesicle transporter N-terminal" evidence="9">
    <location>
        <begin position="11"/>
        <end position="97"/>
    </location>
</feature>
<organism evidence="10 11">
    <name type="scientific">Maudiozyma exigua</name>
    <name type="common">Yeast</name>
    <name type="synonym">Kazachstania exigua</name>
    <dbReference type="NCBI Taxonomy" id="34358"/>
    <lineage>
        <taxon>Eukaryota</taxon>
        <taxon>Fungi</taxon>
        <taxon>Dikarya</taxon>
        <taxon>Ascomycota</taxon>
        <taxon>Saccharomycotina</taxon>
        <taxon>Saccharomycetes</taxon>
        <taxon>Saccharomycetales</taxon>
        <taxon>Saccharomycetaceae</taxon>
        <taxon>Maudiozyma</taxon>
    </lineage>
</organism>
<feature type="transmembrane region" description="Helical" evidence="6">
    <location>
        <begin position="21"/>
        <end position="44"/>
    </location>
</feature>